<sequence>MSDGVALQTLFADVCRTLAGAGFDVTSARAEEGVGLRVRQESDAVTVSWVPAQELDPARRVDAEYAGIRAALRQALLETLTQAGFQVKADPSKGEVRVRPAP</sequence>
<dbReference type="EMBL" id="BNBT01000035">
    <property type="protein sequence ID" value="GHE57960.1"/>
    <property type="molecule type" value="Genomic_DNA"/>
</dbReference>
<reference evidence="1" key="1">
    <citation type="journal article" date="2014" name="Int. J. Syst. Evol. Microbiol.">
        <title>Complete genome sequence of Corynebacterium casei LMG S-19264T (=DSM 44701T), isolated from a smear-ripened cheese.</title>
        <authorList>
            <consortium name="US DOE Joint Genome Institute (JGI-PGF)"/>
            <person name="Walter F."/>
            <person name="Albersmeier A."/>
            <person name="Kalinowski J."/>
            <person name="Ruckert C."/>
        </authorList>
    </citation>
    <scope>NUCLEOTIDE SEQUENCE</scope>
    <source>
        <strain evidence="1">JCM 4784</strain>
    </source>
</reference>
<accession>A0A919DLU0</accession>
<gene>
    <name evidence="1" type="ORF">GCM10018785_28910</name>
</gene>
<evidence type="ECO:0000313" key="2">
    <source>
        <dbReference type="Proteomes" id="UP000608024"/>
    </source>
</evidence>
<name>A0A919DLU0_9ACTN</name>
<evidence type="ECO:0000313" key="1">
    <source>
        <dbReference type="EMBL" id="GHE57960.1"/>
    </source>
</evidence>
<keyword evidence="2" id="KW-1185">Reference proteome</keyword>
<dbReference type="RefSeq" id="WP_190136322.1">
    <property type="nucleotide sequence ID" value="NZ_BNBT01000035.1"/>
</dbReference>
<protein>
    <submittedName>
        <fullName evidence="1">Uncharacterized protein</fullName>
    </submittedName>
</protein>
<comment type="caution">
    <text evidence="1">The sequence shown here is derived from an EMBL/GenBank/DDBJ whole genome shotgun (WGS) entry which is preliminary data.</text>
</comment>
<proteinExistence type="predicted"/>
<organism evidence="1 2">
    <name type="scientific">Streptomyces longispororuber</name>
    <dbReference type="NCBI Taxonomy" id="68230"/>
    <lineage>
        <taxon>Bacteria</taxon>
        <taxon>Bacillati</taxon>
        <taxon>Actinomycetota</taxon>
        <taxon>Actinomycetes</taxon>
        <taxon>Kitasatosporales</taxon>
        <taxon>Streptomycetaceae</taxon>
        <taxon>Streptomyces</taxon>
    </lineage>
</organism>
<reference evidence="1" key="2">
    <citation type="submission" date="2020-09" db="EMBL/GenBank/DDBJ databases">
        <authorList>
            <person name="Sun Q."/>
            <person name="Ohkuma M."/>
        </authorList>
    </citation>
    <scope>NUCLEOTIDE SEQUENCE</scope>
    <source>
        <strain evidence="1">JCM 4784</strain>
    </source>
</reference>
<dbReference type="AlphaFoldDB" id="A0A919DLU0"/>
<dbReference type="Proteomes" id="UP000608024">
    <property type="component" value="Unassembled WGS sequence"/>
</dbReference>